<evidence type="ECO:0000313" key="1">
    <source>
        <dbReference type="EMBL" id="MCP1169873.1"/>
    </source>
</evidence>
<dbReference type="EMBL" id="JAMYXC010000237">
    <property type="protein sequence ID" value="MCP1169873.1"/>
    <property type="molecule type" value="Genomic_DNA"/>
</dbReference>
<protein>
    <submittedName>
        <fullName evidence="1">Uncharacterized protein</fullName>
    </submittedName>
</protein>
<organism evidence="1 2">
    <name type="scientific">Limimaricola litoreus</name>
    <dbReference type="NCBI Taxonomy" id="2955316"/>
    <lineage>
        <taxon>Bacteria</taxon>
        <taxon>Pseudomonadati</taxon>
        <taxon>Pseudomonadota</taxon>
        <taxon>Alphaproteobacteria</taxon>
        <taxon>Rhodobacterales</taxon>
        <taxon>Paracoccaceae</taxon>
        <taxon>Limimaricola</taxon>
    </lineage>
</organism>
<dbReference type="AlphaFoldDB" id="A0A9X2JPQ8"/>
<dbReference type="Proteomes" id="UP001139477">
    <property type="component" value="Unassembled WGS sequence"/>
</dbReference>
<dbReference type="RefSeq" id="WP_253333884.1">
    <property type="nucleotide sequence ID" value="NZ_JAMYXC010000237.1"/>
</dbReference>
<gene>
    <name evidence="1" type="ORF">NHG85_15280</name>
</gene>
<keyword evidence="2" id="KW-1185">Reference proteome</keyword>
<accession>A0A9X2JPQ8</accession>
<sequence length="67" mass="6803">MADEIDLILLPEALFDGEALGLGGELGRIFPGQRASVILLTHELEACGTIVDGQLPGGGRASGRSGA</sequence>
<name>A0A9X2JPQ8_9RHOB</name>
<evidence type="ECO:0000313" key="2">
    <source>
        <dbReference type="Proteomes" id="UP001139477"/>
    </source>
</evidence>
<comment type="caution">
    <text evidence="1">The sequence shown here is derived from an EMBL/GenBank/DDBJ whole genome shotgun (WGS) entry which is preliminary data.</text>
</comment>
<proteinExistence type="predicted"/>
<reference evidence="1" key="1">
    <citation type="submission" date="2022-06" db="EMBL/GenBank/DDBJ databases">
        <title>Limimaricola sediminis sp. nov., isolated from an intertidal sediment.</title>
        <authorList>
            <person name="Shao X."/>
        </authorList>
    </citation>
    <scope>NUCLEOTIDE SEQUENCE</scope>
    <source>
        <strain evidence="1">ASW11-118</strain>
    </source>
</reference>